<dbReference type="GO" id="GO:0097588">
    <property type="term" value="P:archaeal or bacterial-type flagellum-dependent cell motility"/>
    <property type="evidence" value="ECO:0007669"/>
    <property type="project" value="InterPro"/>
</dbReference>
<dbReference type="AlphaFoldDB" id="A0A8T4GEY5"/>
<dbReference type="RefSeq" id="WP_209484159.1">
    <property type="nucleotide sequence ID" value="NZ_JAGGKQ010000006.1"/>
</dbReference>
<dbReference type="PANTHER" id="PTHR42200">
    <property type="entry name" value="ARCHAEAL FLAGELLA-RELATED PROTEIN F-RELATED"/>
    <property type="match status" value="1"/>
</dbReference>
<dbReference type="PANTHER" id="PTHR42200:SF2">
    <property type="entry name" value="ARCHAEAL FLAGELLA-RELATED PROTEIN F"/>
    <property type="match status" value="1"/>
</dbReference>
<dbReference type="EMBL" id="JAGGKQ010000006">
    <property type="protein sequence ID" value="MBP1922220.1"/>
    <property type="molecule type" value="Genomic_DNA"/>
</dbReference>
<dbReference type="Proteomes" id="UP000823588">
    <property type="component" value="Unassembled WGS sequence"/>
</dbReference>
<dbReference type="OrthoDB" id="183655at2157"/>
<accession>A0A8T4GEY5</accession>
<dbReference type="Pfam" id="PF01917">
    <property type="entry name" value="Flagellin_arch-type"/>
    <property type="match status" value="1"/>
</dbReference>
<gene>
    <name evidence="1" type="ORF">J2751_001226</name>
</gene>
<keyword evidence="2" id="KW-1185">Reference proteome</keyword>
<comment type="caution">
    <text evidence="1">The sequence shown here is derived from an EMBL/GenBank/DDBJ whole genome shotgun (WGS) entry which is preliminary data.</text>
</comment>
<keyword evidence="1" id="KW-0282">Flagellum</keyword>
<name>A0A8T4GEY5_9EURY</name>
<evidence type="ECO:0000313" key="1">
    <source>
        <dbReference type="EMBL" id="MBP1922220.1"/>
    </source>
</evidence>
<keyword evidence="1" id="KW-0966">Cell projection</keyword>
<keyword evidence="1" id="KW-0969">Cilium</keyword>
<protein>
    <submittedName>
        <fullName evidence="1">Flagellar protein FlaG</fullName>
    </submittedName>
</protein>
<proteinExistence type="predicted"/>
<dbReference type="InterPro" id="IPR002774">
    <property type="entry name" value="Flagellin_arc-type"/>
</dbReference>
<organism evidence="1 2">
    <name type="scientific">Halorubrum alkaliphilum</name>
    <dbReference type="NCBI Taxonomy" id="261290"/>
    <lineage>
        <taxon>Archaea</taxon>
        <taxon>Methanobacteriati</taxon>
        <taxon>Methanobacteriota</taxon>
        <taxon>Stenosarchaea group</taxon>
        <taxon>Halobacteria</taxon>
        <taxon>Halobacteriales</taxon>
        <taxon>Haloferacaceae</taxon>
        <taxon>Halorubrum</taxon>
    </lineage>
</organism>
<sequence>MASVPVSHLILFIASLVIAAGVVGTVTTGVDRVSSAVDDAGLDATEQLRTDVTVISDPNAGVYDSDAGTDGSVTLLIKNTGTYRLAPDGSDLDVVFDGRFVRPDATSGELVPADGATAWSRGDVLELTIDLDEVDGVGSLEDETSDHRVYLTVNGDEELFQFRVPEGGT</sequence>
<dbReference type="GO" id="GO:0005198">
    <property type="term" value="F:structural molecule activity"/>
    <property type="evidence" value="ECO:0007669"/>
    <property type="project" value="InterPro"/>
</dbReference>
<evidence type="ECO:0000313" key="2">
    <source>
        <dbReference type="Proteomes" id="UP000823588"/>
    </source>
</evidence>
<reference evidence="1" key="1">
    <citation type="submission" date="2021-03" db="EMBL/GenBank/DDBJ databases">
        <title>Genomic Encyclopedia of Type Strains, Phase IV (KMG-IV): sequencing the most valuable type-strain genomes for metagenomic binning, comparative biology and taxonomic classification.</title>
        <authorList>
            <person name="Goeker M."/>
        </authorList>
    </citation>
    <scope>NUCLEOTIDE SEQUENCE</scope>
    <source>
        <strain evidence="1">DSM 23564</strain>
    </source>
</reference>